<dbReference type="Gene3D" id="3.20.20.140">
    <property type="entry name" value="Metal-dependent hydrolases"/>
    <property type="match status" value="1"/>
</dbReference>
<keyword evidence="3" id="KW-1185">Reference proteome</keyword>
<dbReference type="Proteomes" id="UP000070565">
    <property type="component" value="Unassembled WGS sequence"/>
</dbReference>
<dbReference type="InterPro" id="IPR032466">
    <property type="entry name" value="Metal_Hydrolase"/>
</dbReference>
<proteinExistence type="predicted"/>
<dbReference type="EMBL" id="LHXZ01000070">
    <property type="protein sequence ID" value="KXB02138.1"/>
    <property type="molecule type" value="Genomic_DNA"/>
</dbReference>
<dbReference type="SUPFAM" id="SSF51556">
    <property type="entry name" value="Metallo-dependent hydrolases"/>
    <property type="match status" value="1"/>
</dbReference>
<sequence>MVGPDGVKFDFLRSSSKESKVRAIRSTARDMIRTGTVAYCDFREGGIEGVELLRAANPPTIRAVVLSRPTKPEDVTKLLRNSDGIGLPSLDSFEWEKVKTIAREAKRSDKLFAVHVAETEGAQKKSEESTGRTEVERALELDPSFLVHGTWATEEDFEAMRREDVPLVVCGRSNNLLCSGDPPLKTAMEKGVEIWIGTDNATVCQPDIFRELSFSWAALRLHDSKAGSEEARELLKAATINPNSGLGLPFGPIEEGANAAFTVLARDGNLQRLDDLYTGLVNRARPDNIRTLFCPS</sequence>
<evidence type="ECO:0000313" key="3">
    <source>
        <dbReference type="Proteomes" id="UP000070565"/>
    </source>
</evidence>
<organism evidence="2 3">
    <name type="scientific">candidate division MSBL1 archaeon SCGC-AAA261F19</name>
    <dbReference type="NCBI Taxonomy" id="1698275"/>
    <lineage>
        <taxon>Archaea</taxon>
        <taxon>Methanobacteriati</taxon>
        <taxon>Methanobacteriota</taxon>
        <taxon>candidate division MSBL1</taxon>
    </lineage>
</organism>
<reference evidence="2 3" key="1">
    <citation type="journal article" date="2016" name="Sci. Rep.">
        <title>Metabolic traits of an uncultured archaeal lineage -MSBL1- from brine pools of the Red Sea.</title>
        <authorList>
            <person name="Mwirichia R."/>
            <person name="Alam I."/>
            <person name="Rashid M."/>
            <person name="Vinu M."/>
            <person name="Ba-Alawi W."/>
            <person name="Anthony Kamau A."/>
            <person name="Kamanda Ngugi D."/>
            <person name="Goker M."/>
            <person name="Klenk H.P."/>
            <person name="Bajic V."/>
            <person name="Stingl U."/>
        </authorList>
    </citation>
    <scope>NUCLEOTIDE SEQUENCE [LARGE SCALE GENOMIC DNA]</scope>
    <source>
        <strain evidence="2">SCGC-AAA261F19</strain>
    </source>
</reference>
<name>A0A133V6R8_9EURY</name>
<accession>A0A133V6R8</accession>
<evidence type="ECO:0000259" key="1">
    <source>
        <dbReference type="Pfam" id="PF01979"/>
    </source>
</evidence>
<gene>
    <name evidence="2" type="ORF">AKJ45_03685</name>
</gene>
<protein>
    <recommendedName>
        <fullName evidence="1">Amidohydrolase-related domain-containing protein</fullName>
    </recommendedName>
</protein>
<comment type="caution">
    <text evidence="2">The sequence shown here is derived from an EMBL/GenBank/DDBJ whole genome shotgun (WGS) entry which is preliminary data.</text>
</comment>
<dbReference type="AlphaFoldDB" id="A0A133V6R8"/>
<dbReference type="InterPro" id="IPR050287">
    <property type="entry name" value="MTA/SAH_deaminase"/>
</dbReference>
<evidence type="ECO:0000313" key="2">
    <source>
        <dbReference type="EMBL" id="KXB02138.1"/>
    </source>
</evidence>
<dbReference type="InterPro" id="IPR006680">
    <property type="entry name" value="Amidohydro-rel"/>
</dbReference>
<feature type="domain" description="Amidohydrolase-related" evidence="1">
    <location>
        <begin position="15"/>
        <end position="293"/>
    </location>
</feature>
<dbReference type="PANTHER" id="PTHR43794">
    <property type="entry name" value="AMINOHYDROLASE SSNA-RELATED"/>
    <property type="match status" value="1"/>
</dbReference>
<dbReference type="Pfam" id="PF01979">
    <property type="entry name" value="Amidohydro_1"/>
    <property type="match status" value="1"/>
</dbReference>
<dbReference type="PANTHER" id="PTHR43794:SF5">
    <property type="entry name" value="CHLOROHYDROLASE FAMILY PROTEIN"/>
    <property type="match status" value="1"/>
</dbReference>
<dbReference type="GO" id="GO:0016787">
    <property type="term" value="F:hydrolase activity"/>
    <property type="evidence" value="ECO:0007669"/>
    <property type="project" value="InterPro"/>
</dbReference>